<evidence type="ECO:0000313" key="2">
    <source>
        <dbReference type="Proteomes" id="UP000018857"/>
    </source>
</evidence>
<proteinExistence type="predicted"/>
<accession>W1RY63</accession>
<dbReference type="EMBL" id="AYOZ01000002">
    <property type="protein sequence ID" value="ETI62151.1"/>
    <property type="molecule type" value="Genomic_DNA"/>
</dbReference>
<sequence>MARLQLILEKTVEGLVLLNELVDSLTILIHSMG</sequence>
<reference evidence="1 2" key="1">
    <citation type="journal article" date="2014" name="Genome Announc.">
        <title>Draft Genome Sequence of Marinomonas sp. Strain D104, a Polycyclic Aromatic Hydrocarbon-Degrading Bacterium from the Deep-Sea Sediment of the Arctic Ocean.</title>
        <authorList>
            <person name="Dong C."/>
            <person name="Bai X."/>
            <person name="Lai Q."/>
            <person name="Xie Y."/>
            <person name="Chen X."/>
            <person name="Shao Z."/>
        </authorList>
    </citation>
    <scope>NUCLEOTIDE SEQUENCE [LARGE SCALE GENOMIC DNA]</scope>
    <source>
        <strain evidence="1 2">D104</strain>
    </source>
</reference>
<comment type="caution">
    <text evidence="1">The sequence shown here is derived from an EMBL/GenBank/DDBJ whole genome shotgun (WGS) entry which is preliminary data.</text>
</comment>
<keyword evidence="2" id="KW-1185">Reference proteome</keyword>
<gene>
    <name evidence="1" type="ORF">D104_02825</name>
</gene>
<name>W1RY63_9GAMM</name>
<dbReference type="Proteomes" id="UP000018857">
    <property type="component" value="Unassembled WGS sequence"/>
</dbReference>
<evidence type="ECO:0000313" key="1">
    <source>
        <dbReference type="EMBL" id="ETI62151.1"/>
    </source>
</evidence>
<organism evidence="1 2">
    <name type="scientific">Marinomonas profundimaris</name>
    <dbReference type="NCBI Taxonomy" id="1208321"/>
    <lineage>
        <taxon>Bacteria</taxon>
        <taxon>Pseudomonadati</taxon>
        <taxon>Pseudomonadota</taxon>
        <taxon>Gammaproteobacteria</taxon>
        <taxon>Oceanospirillales</taxon>
        <taxon>Oceanospirillaceae</taxon>
        <taxon>Marinomonas</taxon>
    </lineage>
</organism>
<protein>
    <submittedName>
        <fullName evidence="1">Uncharacterized protein</fullName>
    </submittedName>
</protein>
<dbReference type="AlphaFoldDB" id="W1RY63"/>